<dbReference type="OrthoDB" id="610608at2759"/>
<evidence type="ECO:0000256" key="1">
    <source>
        <dbReference type="SAM" id="MobiDB-lite"/>
    </source>
</evidence>
<protein>
    <recommendedName>
        <fullName evidence="4">C2H2-type domain-containing protein</fullName>
    </recommendedName>
</protein>
<proteinExistence type="predicted"/>
<feature type="compositionally biased region" description="Low complexity" evidence="1">
    <location>
        <begin position="74"/>
        <end position="88"/>
    </location>
</feature>
<evidence type="ECO:0000313" key="3">
    <source>
        <dbReference type="Proteomes" id="UP000275385"/>
    </source>
</evidence>
<dbReference type="Proteomes" id="UP000275385">
    <property type="component" value="Unassembled WGS sequence"/>
</dbReference>
<reference evidence="2 3" key="1">
    <citation type="submission" date="2018-08" db="EMBL/GenBank/DDBJ databases">
        <title>Draft genome of the lignicolous fungus Coniochaeta pulveracea.</title>
        <authorList>
            <person name="Borstlap C.J."/>
            <person name="De Witt R.N."/>
            <person name="Botha A."/>
            <person name="Volschenk H."/>
        </authorList>
    </citation>
    <scope>NUCLEOTIDE SEQUENCE [LARGE SCALE GENOMIC DNA]</scope>
    <source>
        <strain evidence="2 3">CAB683</strain>
    </source>
</reference>
<feature type="region of interest" description="Disordered" evidence="1">
    <location>
        <begin position="74"/>
        <end position="117"/>
    </location>
</feature>
<accession>A0A420Y7M6</accession>
<keyword evidence="3" id="KW-1185">Reference proteome</keyword>
<organism evidence="2 3">
    <name type="scientific">Coniochaeta pulveracea</name>
    <dbReference type="NCBI Taxonomy" id="177199"/>
    <lineage>
        <taxon>Eukaryota</taxon>
        <taxon>Fungi</taxon>
        <taxon>Dikarya</taxon>
        <taxon>Ascomycota</taxon>
        <taxon>Pezizomycotina</taxon>
        <taxon>Sordariomycetes</taxon>
        <taxon>Sordariomycetidae</taxon>
        <taxon>Coniochaetales</taxon>
        <taxon>Coniochaetaceae</taxon>
        <taxon>Coniochaeta</taxon>
    </lineage>
</organism>
<feature type="region of interest" description="Disordered" evidence="1">
    <location>
        <begin position="153"/>
        <end position="204"/>
    </location>
</feature>
<evidence type="ECO:0000313" key="2">
    <source>
        <dbReference type="EMBL" id="RKU43896.1"/>
    </source>
</evidence>
<feature type="region of interest" description="Disordered" evidence="1">
    <location>
        <begin position="362"/>
        <end position="422"/>
    </location>
</feature>
<name>A0A420Y7M6_9PEZI</name>
<dbReference type="EMBL" id="QVQW01000037">
    <property type="protein sequence ID" value="RKU43896.1"/>
    <property type="molecule type" value="Genomic_DNA"/>
</dbReference>
<dbReference type="STRING" id="177199.A0A420Y7M6"/>
<sequence length="669" mass="72568">MEPVMIPLRPKTSVLTQALAASCPAHPTGARDCTCPDDNSVSEGALVLARLGVNPTSTLAKSQLTDRTFVLDTSGSTTASSSTGDSSSPHTPLSSNPASPISCHSLDVNFDEDEGSSHYPEEALEAFKSEFRLSRRLVFPPCLTTPRPLAMETSQADRDLSLSGSQKPVVGIESWTETPPVSGHESSSTYTENEPKSSTGEPCMTASGIAVDSCQYPARPKSSDTGVMPKASVLRHFPDAPDSSVQNGDKSGERGNPLEPRPNAAPIVNSAFVESLSSLTRDDTPEGSTCGTSQETALSFQPNQQQVKKIGELINTWASDTNPDTLKNRVEAQASVSRCLEELSRVVDCFGLSGCGQSNHETPCGNDQSAAGSGTPGNGGPTFGGSSSQSRKRTNGQGNSEDEAPYSNGGQEDNGEDDSPMRSKKIKIEGRDNHYPCPYRKRNPLRFNIRDYNTCATNTSADLPNLKRHIKQHHKRLASLPYACSRCGADQGTRERLTCHLQLPPERLCAVRHESLSNDPEEGITPAVEDMLNERKSGTRVNTWRNLCRALFPEDDGILSSVFEPPVELDEVGREFDSTKDELRNRLRLESQTIAELSPEAQDYVAGQMERASWDYIHHNRATADSSQPIFCVRERMAESYVIVEDGQQRLVVLPAAVWNSVQLDGVSI</sequence>
<feature type="compositionally biased region" description="Polar residues" evidence="1">
    <location>
        <begin position="175"/>
        <end position="200"/>
    </location>
</feature>
<feature type="compositionally biased region" description="Gly residues" evidence="1">
    <location>
        <begin position="374"/>
        <end position="383"/>
    </location>
</feature>
<comment type="caution">
    <text evidence="2">The sequence shown here is derived from an EMBL/GenBank/DDBJ whole genome shotgun (WGS) entry which is preliminary data.</text>
</comment>
<feature type="region of interest" description="Disordered" evidence="1">
    <location>
        <begin position="235"/>
        <end position="264"/>
    </location>
</feature>
<feature type="compositionally biased region" description="Polar residues" evidence="1">
    <location>
        <begin position="89"/>
        <end position="99"/>
    </location>
</feature>
<dbReference type="PANTHER" id="PTHR38166">
    <property type="entry name" value="C2H2-TYPE DOMAIN-CONTAINING PROTEIN-RELATED"/>
    <property type="match status" value="1"/>
</dbReference>
<gene>
    <name evidence="2" type="ORF">DL546_006322</name>
</gene>
<evidence type="ECO:0008006" key="4">
    <source>
        <dbReference type="Google" id="ProtNLM"/>
    </source>
</evidence>
<dbReference type="PANTHER" id="PTHR38166:SF1">
    <property type="entry name" value="C2H2-TYPE DOMAIN-CONTAINING PROTEIN"/>
    <property type="match status" value="1"/>
</dbReference>
<dbReference type="AlphaFoldDB" id="A0A420Y7M6"/>